<comment type="caution">
    <text evidence="1">The sequence shown here is derived from an EMBL/GenBank/DDBJ whole genome shotgun (WGS) entry which is preliminary data.</text>
</comment>
<dbReference type="EMBL" id="BARV01019271">
    <property type="protein sequence ID" value="GAI29081.1"/>
    <property type="molecule type" value="Genomic_DNA"/>
</dbReference>
<name>X1NFU9_9ZZZZ</name>
<feature type="non-terminal residue" evidence="1">
    <location>
        <position position="1"/>
    </location>
</feature>
<protein>
    <submittedName>
        <fullName evidence="1">Uncharacterized protein</fullName>
    </submittedName>
</protein>
<sequence length="33" mass="3777">PAVEYELTLIVDTYGHCEKCYARIEQGYGGELR</sequence>
<dbReference type="AlphaFoldDB" id="X1NFU9"/>
<accession>X1NFU9</accession>
<evidence type="ECO:0000313" key="1">
    <source>
        <dbReference type="EMBL" id="GAI29081.1"/>
    </source>
</evidence>
<reference evidence="1" key="1">
    <citation type="journal article" date="2014" name="Front. Microbiol.">
        <title>High frequency of phylogenetically diverse reductive dehalogenase-homologous genes in deep subseafloor sedimentary metagenomes.</title>
        <authorList>
            <person name="Kawai M."/>
            <person name="Futagami T."/>
            <person name="Toyoda A."/>
            <person name="Takaki Y."/>
            <person name="Nishi S."/>
            <person name="Hori S."/>
            <person name="Arai W."/>
            <person name="Tsubouchi T."/>
            <person name="Morono Y."/>
            <person name="Uchiyama I."/>
            <person name="Ito T."/>
            <person name="Fujiyama A."/>
            <person name="Inagaki F."/>
            <person name="Takami H."/>
        </authorList>
    </citation>
    <scope>NUCLEOTIDE SEQUENCE</scope>
    <source>
        <strain evidence="1">Expedition CK06-06</strain>
    </source>
</reference>
<gene>
    <name evidence="1" type="ORF">S06H3_32407</name>
</gene>
<proteinExistence type="predicted"/>
<organism evidence="1">
    <name type="scientific">marine sediment metagenome</name>
    <dbReference type="NCBI Taxonomy" id="412755"/>
    <lineage>
        <taxon>unclassified sequences</taxon>
        <taxon>metagenomes</taxon>
        <taxon>ecological metagenomes</taxon>
    </lineage>
</organism>